<dbReference type="GO" id="GO:0046982">
    <property type="term" value="F:protein heterodimerization activity"/>
    <property type="evidence" value="ECO:0007669"/>
    <property type="project" value="InterPro"/>
</dbReference>
<dbReference type="Proteomes" id="UP000249464">
    <property type="component" value="Unassembled WGS sequence"/>
</dbReference>
<dbReference type="InterPro" id="IPR009072">
    <property type="entry name" value="Histone-fold"/>
</dbReference>
<feature type="compositionally biased region" description="Low complexity" evidence="7">
    <location>
        <begin position="9"/>
        <end position="30"/>
    </location>
</feature>
<evidence type="ECO:0000256" key="7">
    <source>
        <dbReference type="SAM" id="MobiDB-lite"/>
    </source>
</evidence>
<dbReference type="EMBL" id="FQNC01000018">
    <property type="protein sequence ID" value="SGY21689.1"/>
    <property type="molecule type" value="Genomic_DNA"/>
</dbReference>
<feature type="region of interest" description="Disordered" evidence="7">
    <location>
        <begin position="167"/>
        <end position="265"/>
    </location>
</feature>
<comment type="subcellular location">
    <subcellularLocation>
        <location evidence="1">Nucleus</location>
    </subcellularLocation>
</comment>
<feature type="compositionally biased region" description="Basic and acidic residues" evidence="7">
    <location>
        <begin position="216"/>
        <end position="229"/>
    </location>
</feature>
<dbReference type="AlphaFoldDB" id="A0A2X0LZP4"/>
<dbReference type="PANTHER" id="PTHR11380">
    <property type="entry name" value="TRANSCRIPTION INITIATION FACTOR TFIID/SUPT3-RELATED"/>
    <property type="match status" value="1"/>
</dbReference>
<feature type="region of interest" description="Disordered" evidence="7">
    <location>
        <begin position="1"/>
        <end position="39"/>
    </location>
</feature>
<evidence type="ECO:0000256" key="1">
    <source>
        <dbReference type="ARBA" id="ARBA00004123"/>
    </source>
</evidence>
<evidence type="ECO:0000256" key="5">
    <source>
        <dbReference type="ARBA" id="ARBA00038392"/>
    </source>
</evidence>
<dbReference type="InterPro" id="IPR003195">
    <property type="entry name" value="TFIID_TAF13"/>
</dbReference>
<evidence type="ECO:0000313" key="8">
    <source>
        <dbReference type="EMBL" id="SGY21689.1"/>
    </source>
</evidence>
<proteinExistence type="inferred from homology"/>
<sequence>MSDPTSNRASTSTHPATAATTSTTTTTATTQPGASRAQKYRPFRARGLFVKDLGPMLFGFGDQAPCLPETALLMEELLINHITSIASRNCITRGRPLHSSISRLTDRPPFPSQCQSAQRSALDRDRLKLDDVKFSLRHDPKKLARVEELLFMTEVIARARGRDDLEQYADEPIGGTKGKAAAATGEQDKEKEMQSVAAVKEAATLPTLSKTGGITRPREGAKASSKEVADGGGEGEGPKKKKKKKNKTDKDKDKAAVSTPIAADE</sequence>
<keyword evidence="2" id="KW-0805">Transcription regulation</keyword>
<dbReference type="GO" id="GO:0005669">
    <property type="term" value="C:transcription factor TFIID complex"/>
    <property type="evidence" value="ECO:0007669"/>
    <property type="project" value="TreeGrafter"/>
</dbReference>
<reference evidence="8 9" key="1">
    <citation type="submission" date="2016-11" db="EMBL/GenBank/DDBJ databases">
        <authorList>
            <person name="Jaros S."/>
            <person name="Januszkiewicz K."/>
            <person name="Wedrychowicz H."/>
        </authorList>
    </citation>
    <scope>NUCLEOTIDE SEQUENCE [LARGE SCALE GENOMIC DNA]</scope>
</reference>
<evidence type="ECO:0000313" key="9">
    <source>
        <dbReference type="Proteomes" id="UP000249464"/>
    </source>
</evidence>
<evidence type="ECO:0000256" key="6">
    <source>
        <dbReference type="ARBA" id="ARBA00040136"/>
    </source>
</evidence>
<evidence type="ECO:0000256" key="2">
    <source>
        <dbReference type="ARBA" id="ARBA00023015"/>
    </source>
</evidence>
<dbReference type="Pfam" id="PF02269">
    <property type="entry name" value="TFIID-18kDa"/>
    <property type="match status" value="1"/>
</dbReference>
<name>A0A2X0LZP4_9BASI</name>
<accession>A0A2X0LZP4</accession>
<keyword evidence="4" id="KW-0539">Nucleus</keyword>
<organism evidence="8 9">
    <name type="scientific">Microbotryum silenes-dioicae</name>
    <dbReference type="NCBI Taxonomy" id="796604"/>
    <lineage>
        <taxon>Eukaryota</taxon>
        <taxon>Fungi</taxon>
        <taxon>Dikarya</taxon>
        <taxon>Basidiomycota</taxon>
        <taxon>Pucciniomycotina</taxon>
        <taxon>Microbotryomycetes</taxon>
        <taxon>Microbotryales</taxon>
        <taxon>Microbotryaceae</taxon>
        <taxon>Microbotryum</taxon>
    </lineage>
</organism>
<evidence type="ECO:0000256" key="4">
    <source>
        <dbReference type="ARBA" id="ARBA00023242"/>
    </source>
</evidence>
<keyword evidence="3" id="KW-0804">Transcription</keyword>
<dbReference type="PANTHER" id="PTHR11380:SF5">
    <property type="entry name" value="TRANSCRIPTION INITIATION FACTOR TFIID SUBUNIT 13"/>
    <property type="match status" value="1"/>
</dbReference>
<gene>
    <name evidence="8" type="primary">BQ5605_C016g08264</name>
    <name evidence="8" type="ORF">BQ5605_C016G08264</name>
</gene>
<evidence type="ECO:0000256" key="3">
    <source>
        <dbReference type="ARBA" id="ARBA00023163"/>
    </source>
</evidence>
<dbReference type="STRING" id="796604.A0A2X0LZP4"/>
<protein>
    <recommendedName>
        <fullName evidence="6">Transcription initiation factor TFIID subunit 13</fullName>
    </recommendedName>
</protein>
<dbReference type="Gene3D" id="1.10.20.10">
    <property type="entry name" value="Histone, subunit A"/>
    <property type="match status" value="1"/>
</dbReference>
<comment type="similarity">
    <text evidence="5">Belongs to the TAF13 family.</text>
</comment>
<dbReference type="CDD" id="cd07978">
    <property type="entry name" value="HFD_TAF13"/>
    <property type="match status" value="1"/>
</dbReference>
<dbReference type="GO" id="GO:0051123">
    <property type="term" value="P:RNA polymerase II preinitiation complex assembly"/>
    <property type="evidence" value="ECO:0007669"/>
    <property type="project" value="TreeGrafter"/>
</dbReference>
<keyword evidence="9" id="KW-1185">Reference proteome</keyword>